<comment type="caution">
    <text evidence="2">The sequence shown here is derived from an EMBL/GenBank/DDBJ whole genome shotgun (WGS) entry which is preliminary data.</text>
</comment>
<evidence type="ECO:0000313" key="2">
    <source>
        <dbReference type="EMBL" id="OGD67682.1"/>
    </source>
</evidence>
<reference evidence="2 3" key="1">
    <citation type="journal article" date="2016" name="Nat. Commun.">
        <title>Thousands of microbial genomes shed light on interconnected biogeochemical processes in an aquifer system.</title>
        <authorList>
            <person name="Anantharaman K."/>
            <person name="Brown C.T."/>
            <person name="Hug L.A."/>
            <person name="Sharon I."/>
            <person name="Castelle C.J."/>
            <person name="Probst A.J."/>
            <person name="Thomas B.C."/>
            <person name="Singh A."/>
            <person name="Wilkins M.J."/>
            <person name="Karaoz U."/>
            <person name="Brodie E.L."/>
            <person name="Williams K.H."/>
            <person name="Hubbard S.S."/>
            <person name="Banfield J.F."/>
        </authorList>
    </citation>
    <scope>NUCLEOTIDE SEQUENCE [LARGE SCALE GENOMIC DNA]</scope>
</reference>
<dbReference type="AlphaFoldDB" id="A0A1F5EJU7"/>
<gene>
    <name evidence="2" type="ORF">A2442_03870</name>
</gene>
<keyword evidence="1" id="KW-0812">Transmembrane</keyword>
<evidence type="ECO:0000256" key="1">
    <source>
        <dbReference type="SAM" id="Phobius"/>
    </source>
</evidence>
<dbReference type="STRING" id="1797582.A2442_03870"/>
<proteinExistence type="predicted"/>
<sequence length="291" mass="33524">MNKFSEKILKRIEEKHISPKPRWQFLTKDIFVWFLGAISILVGGIATSVIIFVLVNSDWESYRFLSGSLLDHIINVAPVLWVIFLAFFILGADYNFKNTKKGYRYSVSEVVGMSILVSVILGGIFYQIGLAHITDYELGNLIDYKRFTEKRQGLWNHPSEGLLVGAIVPSEKNDILTLKDADGKEWNITVGKLMPRHFIILDNVSIVSFRGEQIDEKTFEACDVRPWQIKGESSYLRKKIMKQMEEEGFEPPMIGMGIGPGKLNDIKMKFKENNFDERNIFQMRNNNCERE</sequence>
<dbReference type="EMBL" id="MFAE01000002">
    <property type="protein sequence ID" value="OGD67682.1"/>
    <property type="molecule type" value="Genomic_DNA"/>
</dbReference>
<feature type="transmembrane region" description="Helical" evidence="1">
    <location>
        <begin position="106"/>
        <end position="126"/>
    </location>
</feature>
<feature type="transmembrane region" description="Helical" evidence="1">
    <location>
        <begin position="30"/>
        <end position="53"/>
    </location>
</feature>
<organism evidence="2 3">
    <name type="scientific">Candidatus Campbellbacteria bacterium RIFOXYC2_FULL_35_25</name>
    <dbReference type="NCBI Taxonomy" id="1797582"/>
    <lineage>
        <taxon>Bacteria</taxon>
        <taxon>Candidatus Campbelliibacteriota</taxon>
    </lineage>
</organism>
<feature type="transmembrane region" description="Helical" evidence="1">
    <location>
        <begin position="73"/>
        <end position="94"/>
    </location>
</feature>
<accession>A0A1F5EJU7</accession>
<evidence type="ECO:0000313" key="3">
    <source>
        <dbReference type="Proteomes" id="UP000179003"/>
    </source>
</evidence>
<keyword evidence="1" id="KW-1133">Transmembrane helix</keyword>
<dbReference type="Proteomes" id="UP000179003">
    <property type="component" value="Unassembled WGS sequence"/>
</dbReference>
<name>A0A1F5EJU7_9BACT</name>
<protein>
    <submittedName>
        <fullName evidence="2">Uncharacterized protein</fullName>
    </submittedName>
</protein>
<keyword evidence="1" id="KW-0472">Membrane</keyword>